<dbReference type="EMBL" id="JACXYU010000001">
    <property type="protein sequence ID" value="MBD3930786.1"/>
    <property type="molecule type" value="Genomic_DNA"/>
</dbReference>
<dbReference type="Proteomes" id="UP000632289">
    <property type="component" value="Unassembled WGS sequence"/>
</dbReference>
<evidence type="ECO:0000256" key="2">
    <source>
        <dbReference type="ARBA" id="ARBA00023015"/>
    </source>
</evidence>
<dbReference type="InterPro" id="IPR013249">
    <property type="entry name" value="RNA_pol_sigma70_r4_t2"/>
</dbReference>
<keyword evidence="10" id="KW-1185">Reference proteome</keyword>
<evidence type="ECO:0000313" key="10">
    <source>
        <dbReference type="Proteomes" id="UP000632289"/>
    </source>
</evidence>
<dbReference type="GO" id="GO:0003677">
    <property type="term" value="F:DNA binding"/>
    <property type="evidence" value="ECO:0007669"/>
    <property type="project" value="UniProtKB-KW"/>
</dbReference>
<dbReference type="GO" id="GO:0006352">
    <property type="term" value="P:DNA-templated transcription initiation"/>
    <property type="evidence" value="ECO:0007669"/>
    <property type="project" value="InterPro"/>
</dbReference>
<comment type="similarity">
    <text evidence="1">Belongs to the sigma-70 factor family. ECF subfamily.</text>
</comment>
<organism evidence="9 10">
    <name type="scientific">Streptomyces chumphonensis</name>
    <dbReference type="NCBI Taxonomy" id="1214925"/>
    <lineage>
        <taxon>Bacteria</taxon>
        <taxon>Bacillati</taxon>
        <taxon>Actinomycetota</taxon>
        <taxon>Actinomycetes</taxon>
        <taxon>Kitasatosporales</taxon>
        <taxon>Streptomycetaceae</taxon>
        <taxon>Streptomyces</taxon>
    </lineage>
</organism>
<dbReference type="Pfam" id="PF04542">
    <property type="entry name" value="Sigma70_r2"/>
    <property type="match status" value="1"/>
</dbReference>
<dbReference type="SUPFAM" id="SSF88946">
    <property type="entry name" value="Sigma2 domain of RNA polymerase sigma factors"/>
    <property type="match status" value="1"/>
</dbReference>
<dbReference type="PANTHER" id="PTHR43133:SF50">
    <property type="entry name" value="ECF RNA POLYMERASE SIGMA FACTOR SIGM"/>
    <property type="match status" value="1"/>
</dbReference>
<reference evidence="9" key="1">
    <citation type="submission" date="2020-09" db="EMBL/GenBank/DDBJ databases">
        <title>Secondary metabolite and genome analysis of marine Streptomyces chumphonensis KK1-2T.</title>
        <authorList>
            <person name="Phongsopitanun W."/>
            <person name="Kanchanasin P."/>
            <person name="Pittayakhajonwut P."/>
            <person name="Suwanborirux K."/>
            <person name="Tanasupawat S."/>
        </authorList>
    </citation>
    <scope>NUCLEOTIDE SEQUENCE</scope>
    <source>
        <strain evidence="9">KK1-2</strain>
    </source>
</reference>
<evidence type="ECO:0000256" key="5">
    <source>
        <dbReference type="ARBA" id="ARBA00023163"/>
    </source>
</evidence>
<keyword evidence="4" id="KW-0238">DNA-binding</keyword>
<dbReference type="InterPro" id="IPR036388">
    <property type="entry name" value="WH-like_DNA-bd_sf"/>
</dbReference>
<dbReference type="InterPro" id="IPR039425">
    <property type="entry name" value="RNA_pol_sigma-70-like"/>
</dbReference>
<dbReference type="GO" id="GO:0016987">
    <property type="term" value="F:sigma factor activity"/>
    <property type="evidence" value="ECO:0007669"/>
    <property type="project" value="UniProtKB-KW"/>
</dbReference>
<dbReference type="AlphaFoldDB" id="A0A927EXX7"/>
<feature type="domain" description="RNA polymerase sigma factor 70 region 4 type 2" evidence="8">
    <location>
        <begin position="115"/>
        <end position="167"/>
    </location>
</feature>
<dbReference type="NCBIfam" id="TIGR02937">
    <property type="entry name" value="sigma70-ECF"/>
    <property type="match status" value="1"/>
</dbReference>
<evidence type="ECO:0000256" key="1">
    <source>
        <dbReference type="ARBA" id="ARBA00010641"/>
    </source>
</evidence>
<dbReference type="Gene3D" id="1.10.1740.10">
    <property type="match status" value="1"/>
</dbReference>
<evidence type="ECO:0000259" key="8">
    <source>
        <dbReference type="Pfam" id="PF08281"/>
    </source>
</evidence>
<dbReference type="RefSeq" id="WP_191208020.1">
    <property type="nucleotide sequence ID" value="NZ_BAABKL010000039.1"/>
</dbReference>
<dbReference type="InterPro" id="IPR013325">
    <property type="entry name" value="RNA_pol_sigma_r2"/>
</dbReference>
<feature type="domain" description="RNA polymerase sigma-70 region 2" evidence="7">
    <location>
        <begin position="34"/>
        <end position="80"/>
    </location>
</feature>
<sequence>MSDALNAEDTSRCGRAEPFEVFFTRTFTGMFARALLLCGHRQDAEDAVQEAYAEAYRRWERLSGYDAPDAWVYRVVRQRLWATGRRDARMRGADAGVADLELPAPAGVEETAEARAVLAALALLPRRQRTVLVLHCLHGLSQEAVAEELGLSRGGVAASVFKARRRLEKLLDLREQSSAGPRDGRDGLATSGPRGPWVVLPGRATRTEPSGRGRAGAALAVAEGWLRRCGAAGPRVAARVRDALTAEAGPGGVGQGGRE</sequence>
<keyword evidence="3" id="KW-0731">Sigma factor</keyword>
<keyword evidence="5" id="KW-0804">Transcription</keyword>
<evidence type="ECO:0000259" key="7">
    <source>
        <dbReference type="Pfam" id="PF04542"/>
    </source>
</evidence>
<evidence type="ECO:0000256" key="6">
    <source>
        <dbReference type="SAM" id="MobiDB-lite"/>
    </source>
</evidence>
<dbReference type="Gene3D" id="1.10.10.10">
    <property type="entry name" value="Winged helix-like DNA-binding domain superfamily/Winged helix DNA-binding domain"/>
    <property type="match status" value="1"/>
</dbReference>
<keyword evidence="2" id="KW-0805">Transcription regulation</keyword>
<evidence type="ECO:0000256" key="4">
    <source>
        <dbReference type="ARBA" id="ARBA00023125"/>
    </source>
</evidence>
<feature type="region of interest" description="Disordered" evidence="6">
    <location>
        <begin position="174"/>
        <end position="213"/>
    </location>
</feature>
<dbReference type="InterPro" id="IPR014284">
    <property type="entry name" value="RNA_pol_sigma-70_dom"/>
</dbReference>
<dbReference type="PANTHER" id="PTHR43133">
    <property type="entry name" value="RNA POLYMERASE ECF-TYPE SIGMA FACTO"/>
    <property type="match status" value="1"/>
</dbReference>
<comment type="caution">
    <text evidence="9">The sequence shown here is derived from an EMBL/GenBank/DDBJ whole genome shotgun (WGS) entry which is preliminary data.</text>
</comment>
<dbReference type="Pfam" id="PF08281">
    <property type="entry name" value="Sigma70_r4_2"/>
    <property type="match status" value="1"/>
</dbReference>
<proteinExistence type="inferred from homology"/>
<name>A0A927EXX7_9ACTN</name>
<dbReference type="SUPFAM" id="SSF88659">
    <property type="entry name" value="Sigma3 and sigma4 domains of RNA polymerase sigma factors"/>
    <property type="match status" value="1"/>
</dbReference>
<dbReference type="InterPro" id="IPR007627">
    <property type="entry name" value="RNA_pol_sigma70_r2"/>
</dbReference>
<evidence type="ECO:0000313" key="9">
    <source>
        <dbReference type="EMBL" id="MBD3930786.1"/>
    </source>
</evidence>
<gene>
    <name evidence="9" type="ORF">IF129_04295</name>
</gene>
<evidence type="ECO:0000256" key="3">
    <source>
        <dbReference type="ARBA" id="ARBA00023082"/>
    </source>
</evidence>
<protein>
    <submittedName>
        <fullName evidence="9">Sigma-70 family RNA polymerase sigma factor</fullName>
    </submittedName>
</protein>
<accession>A0A927EXX7</accession>
<dbReference type="InterPro" id="IPR013324">
    <property type="entry name" value="RNA_pol_sigma_r3/r4-like"/>
</dbReference>